<evidence type="ECO:0000313" key="4">
    <source>
        <dbReference type="Proteomes" id="UP001497457"/>
    </source>
</evidence>
<sequence>MSPPPAPGSSAGKKRGRASDPAPLWALLPEDLVRLVAWRVLAAAGGGGLLDYVRFRAVCAGWRSGAASPRGRGVTDPRFHPRCWMMLPEGHCLHPGHPDLRGHARFLNLDTGALVRAAVPLLDEDHLAVDSVDGLLLLLGDQYQRGAVRLLNPLTGDVAELPPLATLLPPLVDTSLYSCPVLYRIKRLGTGACASASFKDGVVTVMLALDAVNRVAFATSLDRQWSLPTWKYWTAAPPLAFQGKLYMLETTPDYECGNNVHKFLQVGPPVYQDEAASGGVLQPPEVIATITGSKFCDPDYLVECDSEILVLGYRGASMSRIVICKLADLVQQRFIPMRSIGDNTLFVGGRCISVSSKVLSTVTGDNVVCTHPRKSYLAQYHLSSGTWSPAIDDCSLYGRAQGPSSLVHYVVSCCTRTLWNRGIVLRRSPPGSYAWMSQDQVSRPR</sequence>
<dbReference type="PANTHER" id="PTHR33165">
    <property type="entry name" value="F-BOX DOMAIN CONTAINING PROTEIN-LIKE-RELATED"/>
    <property type="match status" value="1"/>
</dbReference>
<dbReference type="PANTHER" id="PTHR33165:SF53">
    <property type="entry name" value="OS04G0486300 PROTEIN"/>
    <property type="match status" value="1"/>
</dbReference>
<dbReference type="Proteomes" id="UP001497457">
    <property type="component" value="Chromosome 6rd"/>
</dbReference>
<evidence type="ECO:0000259" key="2">
    <source>
        <dbReference type="Pfam" id="PF03478"/>
    </source>
</evidence>
<evidence type="ECO:0000313" key="3">
    <source>
        <dbReference type="EMBL" id="CAL5076283.1"/>
    </source>
</evidence>
<dbReference type="Pfam" id="PF03478">
    <property type="entry name" value="Beta-prop_KIB1-4"/>
    <property type="match status" value="1"/>
</dbReference>
<dbReference type="InterPro" id="IPR005174">
    <property type="entry name" value="KIB1-4_b-propeller"/>
</dbReference>
<protein>
    <recommendedName>
        <fullName evidence="2">KIB1-4 beta-propeller domain-containing protein</fullName>
    </recommendedName>
</protein>
<feature type="domain" description="KIB1-4 beta-propeller" evidence="2">
    <location>
        <begin position="107"/>
        <end position="371"/>
    </location>
</feature>
<keyword evidence="4" id="KW-1185">Reference proteome</keyword>
<organism evidence="3 4">
    <name type="scientific">Urochloa decumbens</name>
    <dbReference type="NCBI Taxonomy" id="240449"/>
    <lineage>
        <taxon>Eukaryota</taxon>
        <taxon>Viridiplantae</taxon>
        <taxon>Streptophyta</taxon>
        <taxon>Embryophyta</taxon>
        <taxon>Tracheophyta</taxon>
        <taxon>Spermatophyta</taxon>
        <taxon>Magnoliopsida</taxon>
        <taxon>Liliopsida</taxon>
        <taxon>Poales</taxon>
        <taxon>Poaceae</taxon>
        <taxon>PACMAD clade</taxon>
        <taxon>Panicoideae</taxon>
        <taxon>Panicodae</taxon>
        <taxon>Paniceae</taxon>
        <taxon>Melinidinae</taxon>
        <taxon>Urochloa</taxon>
    </lineage>
</organism>
<proteinExistence type="predicted"/>
<dbReference type="EMBL" id="OZ075116">
    <property type="protein sequence ID" value="CAL5076283.1"/>
    <property type="molecule type" value="Genomic_DNA"/>
</dbReference>
<dbReference type="AlphaFoldDB" id="A0ABC9FKS5"/>
<evidence type="ECO:0000256" key="1">
    <source>
        <dbReference type="SAM" id="MobiDB-lite"/>
    </source>
</evidence>
<name>A0ABC9FKS5_9POAL</name>
<reference evidence="3" key="1">
    <citation type="submission" date="2024-10" db="EMBL/GenBank/DDBJ databases">
        <authorList>
            <person name="Ryan C."/>
        </authorList>
    </citation>
    <scope>NUCLEOTIDE SEQUENCE [LARGE SCALE GENOMIC DNA]</scope>
</reference>
<gene>
    <name evidence="3" type="ORF">URODEC1_LOCUS106079</name>
</gene>
<accession>A0ABC9FKS5</accession>
<feature type="region of interest" description="Disordered" evidence="1">
    <location>
        <begin position="1"/>
        <end position="20"/>
    </location>
</feature>